<evidence type="ECO:0000313" key="2">
    <source>
        <dbReference type="EMBL" id="OQD98172.1"/>
    </source>
</evidence>
<feature type="region of interest" description="Disordered" evidence="1">
    <location>
        <begin position="83"/>
        <end position="110"/>
    </location>
</feature>
<keyword evidence="3" id="KW-1185">Reference proteome</keyword>
<name>A0A1V6RAE9_9EURO</name>
<comment type="caution">
    <text evidence="2">The sequence shown here is derived from an EMBL/GenBank/DDBJ whole genome shotgun (WGS) entry which is preliminary data.</text>
</comment>
<feature type="compositionally biased region" description="Basic and acidic residues" evidence="1">
    <location>
        <begin position="97"/>
        <end position="106"/>
    </location>
</feature>
<gene>
    <name evidence="2" type="ORF">PENSOL_c010G00726</name>
</gene>
<protein>
    <submittedName>
        <fullName evidence="2">Uncharacterized protein</fullName>
    </submittedName>
</protein>
<dbReference type="AlphaFoldDB" id="A0A1V6RAE9"/>
<proteinExistence type="predicted"/>
<accession>A0A1V6RAE9</accession>
<reference evidence="3" key="1">
    <citation type="journal article" date="2017" name="Nat. Microbiol.">
        <title>Global analysis of biosynthetic gene clusters reveals vast potential of secondary metabolite production in Penicillium species.</title>
        <authorList>
            <person name="Nielsen J.C."/>
            <person name="Grijseels S."/>
            <person name="Prigent S."/>
            <person name="Ji B."/>
            <person name="Dainat J."/>
            <person name="Nielsen K.F."/>
            <person name="Frisvad J.C."/>
            <person name="Workman M."/>
            <person name="Nielsen J."/>
        </authorList>
    </citation>
    <scope>NUCLEOTIDE SEQUENCE [LARGE SCALE GENOMIC DNA]</scope>
    <source>
        <strain evidence="3">IBT 29525</strain>
    </source>
</reference>
<dbReference type="EMBL" id="MDYO01000010">
    <property type="protein sequence ID" value="OQD98172.1"/>
    <property type="molecule type" value="Genomic_DNA"/>
</dbReference>
<organism evidence="2 3">
    <name type="scientific">Penicillium solitum</name>
    <dbReference type="NCBI Taxonomy" id="60172"/>
    <lineage>
        <taxon>Eukaryota</taxon>
        <taxon>Fungi</taxon>
        <taxon>Dikarya</taxon>
        <taxon>Ascomycota</taxon>
        <taxon>Pezizomycotina</taxon>
        <taxon>Eurotiomycetes</taxon>
        <taxon>Eurotiomycetidae</taxon>
        <taxon>Eurotiales</taxon>
        <taxon>Aspergillaceae</taxon>
        <taxon>Penicillium</taxon>
    </lineage>
</organism>
<evidence type="ECO:0000256" key="1">
    <source>
        <dbReference type="SAM" id="MobiDB-lite"/>
    </source>
</evidence>
<dbReference type="Proteomes" id="UP000191612">
    <property type="component" value="Unassembled WGS sequence"/>
</dbReference>
<sequence>MIRRSDDLKTCSPLARLGEADRISNTTIPSMHIDRPPSTCCSCRRRIILSMRMDRPPTILMMTYQATGVLKYDAADPFNDRSNFSDAFSEAGGSNHPSREHSEERRGRRLLRASSIVRDPWAAGRHARPGI</sequence>
<evidence type="ECO:0000313" key="3">
    <source>
        <dbReference type="Proteomes" id="UP000191612"/>
    </source>
</evidence>